<dbReference type="Proteomes" id="UP000002489">
    <property type="component" value="Unassembled WGS sequence"/>
</dbReference>
<evidence type="ECO:0000313" key="1">
    <source>
        <dbReference type="EnsemblFungi" id="FOXG_17470P0"/>
    </source>
</evidence>
<sequence>MAAKEVVEIVVVSYLSRSAMLSVVMCSIVRLKIRSVNIGSRPLCNGLLEGQFLQGFLSSATRAWSAKLRPFGGGIVRFGLEIWLEKHIHGRPGNNSDSAEMLAG</sequence>
<dbReference type="AlphaFoldDB" id="A0A0C4DJ32"/>
<reference evidence="2" key="1">
    <citation type="journal article" date="2012" name="Mol. Plant Microbe Interact.">
        <title>A highly conserved effector in Fusarium oxysporum is required for full virulence on Arabidopsis.</title>
        <authorList>
            <person name="Thatcher L.F."/>
            <person name="Gardiner D.M."/>
            <person name="Kazan K."/>
            <person name="Manners J."/>
        </authorList>
    </citation>
    <scope>NUCLEOTIDE SEQUENCE [LARGE SCALE GENOMIC DNA]</scope>
    <source>
        <strain evidence="2">Fo5176</strain>
    </source>
</reference>
<organism evidence="1 2">
    <name type="scientific">Fusarium oxysporum (strain Fo5176)</name>
    <name type="common">Fusarium vascular wilt</name>
    <dbReference type="NCBI Taxonomy" id="660025"/>
    <lineage>
        <taxon>Eukaryota</taxon>
        <taxon>Fungi</taxon>
        <taxon>Dikarya</taxon>
        <taxon>Ascomycota</taxon>
        <taxon>Pezizomycotina</taxon>
        <taxon>Sordariomycetes</taxon>
        <taxon>Hypocreomycetidae</taxon>
        <taxon>Hypocreales</taxon>
        <taxon>Nectriaceae</taxon>
        <taxon>Fusarium</taxon>
        <taxon>Fusarium oxysporum species complex</taxon>
    </lineage>
</organism>
<reference evidence="1" key="2">
    <citation type="submission" date="2025-08" db="UniProtKB">
        <authorList>
            <consortium name="EnsemblFungi"/>
        </authorList>
    </citation>
    <scope>IDENTIFICATION</scope>
    <source>
        <strain evidence="1">4287 / CBS 123668 / FGSC 9935 / NRRL 34936</strain>
    </source>
</reference>
<gene>
    <name evidence="1" type="primary">28958225</name>
</gene>
<evidence type="ECO:0000313" key="2">
    <source>
        <dbReference type="Proteomes" id="UP000002489"/>
    </source>
</evidence>
<protein>
    <submittedName>
        <fullName evidence="1">Uncharacterized protein</fullName>
    </submittedName>
</protein>
<name>A0A0C4DJ32_FUSOF</name>
<proteinExistence type="predicted"/>
<dbReference type="EnsemblFungi" id="FOXG_17470T0">
    <property type="protein sequence ID" value="FOXG_17470P0"/>
    <property type="gene ID" value="FOXG_17470"/>
</dbReference>
<accession>A0A0C4DJ32</accession>
<dbReference type="VEuPathDB" id="FungiDB:FOXG_17470"/>